<dbReference type="Gene3D" id="3.40.50.720">
    <property type="entry name" value="NAD(P)-binding Rossmann-like Domain"/>
    <property type="match status" value="1"/>
</dbReference>
<evidence type="ECO:0000259" key="1">
    <source>
        <dbReference type="SMART" id="SM00829"/>
    </source>
</evidence>
<dbReference type="RefSeq" id="WP_258797838.1">
    <property type="nucleotide sequence ID" value="NZ_JANTHX010000004.1"/>
</dbReference>
<protein>
    <submittedName>
        <fullName evidence="2">NAD(P)-dependent alcohol dehydrogenase</fullName>
    </submittedName>
</protein>
<dbReference type="PANTHER" id="PTHR44013">
    <property type="entry name" value="ZINC-TYPE ALCOHOL DEHYDROGENASE-LIKE PROTEIN C16A3.02C"/>
    <property type="match status" value="1"/>
</dbReference>
<dbReference type="InterPro" id="IPR052733">
    <property type="entry name" value="Chloroplast_QOR"/>
</dbReference>
<dbReference type="Pfam" id="PF08240">
    <property type="entry name" value="ADH_N"/>
    <property type="match status" value="1"/>
</dbReference>
<feature type="domain" description="Enoyl reductase (ER)" evidence="1">
    <location>
        <begin position="14"/>
        <end position="320"/>
    </location>
</feature>
<dbReference type="Pfam" id="PF13602">
    <property type="entry name" value="ADH_zinc_N_2"/>
    <property type="match status" value="1"/>
</dbReference>
<evidence type="ECO:0000313" key="3">
    <source>
        <dbReference type="Proteomes" id="UP001205337"/>
    </source>
</evidence>
<accession>A0ABT1ZDS0</accession>
<dbReference type="PANTHER" id="PTHR44013:SF1">
    <property type="entry name" value="ZINC-TYPE ALCOHOL DEHYDROGENASE-LIKE PROTEIN C16A3.02C"/>
    <property type="match status" value="1"/>
</dbReference>
<dbReference type="SUPFAM" id="SSF50129">
    <property type="entry name" value="GroES-like"/>
    <property type="match status" value="1"/>
</dbReference>
<gene>
    <name evidence="2" type="ORF">NUH29_04635</name>
</gene>
<keyword evidence="3" id="KW-1185">Reference proteome</keyword>
<dbReference type="SUPFAM" id="SSF51735">
    <property type="entry name" value="NAD(P)-binding Rossmann-fold domains"/>
    <property type="match status" value="1"/>
</dbReference>
<dbReference type="Gene3D" id="3.90.180.10">
    <property type="entry name" value="Medium-chain alcohol dehydrogenases, catalytic domain"/>
    <property type="match status" value="1"/>
</dbReference>
<sequence>MTDLMRAVVYERYGSPDGLQLREVPRPAPGPGEVLVEVVAASVNLSDWESLHGAPAYARMGGAFRPSPGRRTLGTDLAGRVAALGEGVTRLAVGDAVFGDIMPRSGAFAEYVAAPEARLVPIPAGLSFTQAAALPQAAAIAVHAVALANPGERMLFNGAGGGSGSLALQLAVAKGVHVTAVDNAGKLDFLRQLGAEDVIDYRRDDFTRRGPFDVIVDAVARRSIFAYRRALASGGRALVVGGTTRAVLRMLTVGALLGRVSGTRLGVLIVHQGPAAFLPIAEQVARGELTVPIDGVYPLEELPQAITRHGEGRANGKVVVAVRADPSA</sequence>
<dbReference type="InterPro" id="IPR020843">
    <property type="entry name" value="ER"/>
</dbReference>
<dbReference type="Proteomes" id="UP001205337">
    <property type="component" value="Unassembled WGS sequence"/>
</dbReference>
<organism evidence="2 3">
    <name type="scientific">Protaetiibacter mangrovi</name>
    <dbReference type="NCBI Taxonomy" id="2970926"/>
    <lineage>
        <taxon>Bacteria</taxon>
        <taxon>Bacillati</taxon>
        <taxon>Actinomycetota</taxon>
        <taxon>Actinomycetes</taxon>
        <taxon>Micrococcales</taxon>
        <taxon>Microbacteriaceae</taxon>
        <taxon>Protaetiibacter</taxon>
    </lineage>
</organism>
<dbReference type="CDD" id="cd08267">
    <property type="entry name" value="MDR1"/>
    <property type="match status" value="1"/>
</dbReference>
<dbReference type="EMBL" id="JANTHX010000004">
    <property type="protein sequence ID" value="MCS0498835.1"/>
    <property type="molecule type" value="Genomic_DNA"/>
</dbReference>
<evidence type="ECO:0000313" key="2">
    <source>
        <dbReference type="EMBL" id="MCS0498835.1"/>
    </source>
</evidence>
<dbReference type="InterPro" id="IPR036291">
    <property type="entry name" value="NAD(P)-bd_dom_sf"/>
</dbReference>
<comment type="caution">
    <text evidence="2">The sequence shown here is derived from an EMBL/GenBank/DDBJ whole genome shotgun (WGS) entry which is preliminary data.</text>
</comment>
<dbReference type="InterPro" id="IPR011032">
    <property type="entry name" value="GroES-like_sf"/>
</dbReference>
<dbReference type="SMART" id="SM00829">
    <property type="entry name" value="PKS_ER"/>
    <property type="match status" value="1"/>
</dbReference>
<dbReference type="InterPro" id="IPR013154">
    <property type="entry name" value="ADH-like_N"/>
</dbReference>
<proteinExistence type="predicted"/>
<name>A0ABT1ZDS0_9MICO</name>
<reference evidence="2 3" key="1">
    <citation type="submission" date="2022-08" db="EMBL/GenBank/DDBJ databases">
        <authorList>
            <person name="Li F."/>
        </authorList>
    </citation>
    <scope>NUCLEOTIDE SEQUENCE [LARGE SCALE GENOMIC DNA]</scope>
    <source>
        <strain evidence="2 3">10F1B-8-1</strain>
    </source>
</reference>